<dbReference type="AlphaFoldDB" id="A0A4Q9QYQ3"/>
<feature type="domain" description="HTH gntR-type" evidence="5">
    <location>
        <begin position="14"/>
        <end position="81"/>
    </location>
</feature>
<dbReference type="RefSeq" id="WP_131185695.1">
    <property type="nucleotide sequence ID" value="NZ_QJUO01000033.1"/>
</dbReference>
<organism evidence="6 7">
    <name type="scientific">Stutzerimonas kirkiae</name>
    <dbReference type="NCBI Taxonomy" id="2211392"/>
    <lineage>
        <taxon>Bacteria</taxon>
        <taxon>Pseudomonadati</taxon>
        <taxon>Pseudomonadota</taxon>
        <taxon>Gammaproteobacteria</taxon>
        <taxon>Pseudomonadales</taxon>
        <taxon>Pseudomonadaceae</taxon>
        <taxon>Stutzerimonas</taxon>
    </lineage>
</organism>
<keyword evidence="2" id="KW-0238">DNA-binding</keyword>
<evidence type="ECO:0000259" key="5">
    <source>
        <dbReference type="PROSITE" id="PS50949"/>
    </source>
</evidence>
<evidence type="ECO:0000313" key="6">
    <source>
        <dbReference type="EMBL" id="TBU90653.1"/>
    </source>
</evidence>
<evidence type="ECO:0000256" key="4">
    <source>
        <dbReference type="SAM" id="MobiDB-lite"/>
    </source>
</evidence>
<gene>
    <name evidence="6" type="ORF">DNJ96_16625</name>
</gene>
<dbReference type="CDD" id="cd07377">
    <property type="entry name" value="WHTH_GntR"/>
    <property type="match status" value="1"/>
</dbReference>
<dbReference type="InterPro" id="IPR008920">
    <property type="entry name" value="TF_FadR/GntR_C"/>
</dbReference>
<dbReference type="GO" id="GO:0003700">
    <property type="term" value="F:DNA-binding transcription factor activity"/>
    <property type="evidence" value="ECO:0007669"/>
    <property type="project" value="InterPro"/>
</dbReference>
<sequence>MQLTGASRRQQRPANLAEHIYARLKDDIGQFRLLPGDRFSEGEIATRMAVSRTPVRQALDRLAREGYLEVYFRSGWQVRPFDFERFEELYEVRVTLEMEAVRRLCERPANVLHAALESLMRTWIVHEEERLSDEAALSQLDEQFHCHLLELAGNREMARIHRETSEKIRIIRRLDFTQGERVAATYEEHAEILRAILARRRDEAQQLLRNHIEASKAAVRTITLHMLHNARRPATPRQEVPSSTMEQPPCKDAV</sequence>
<feature type="region of interest" description="Disordered" evidence="4">
    <location>
        <begin position="229"/>
        <end position="254"/>
    </location>
</feature>
<dbReference type="OrthoDB" id="9799812at2"/>
<protein>
    <submittedName>
        <fullName evidence="6">GntR family transcriptional regulator</fullName>
    </submittedName>
</protein>
<dbReference type="Pfam" id="PF00392">
    <property type="entry name" value="GntR"/>
    <property type="match status" value="1"/>
</dbReference>
<dbReference type="PRINTS" id="PR00035">
    <property type="entry name" value="HTHGNTR"/>
</dbReference>
<dbReference type="PANTHER" id="PTHR43537:SF45">
    <property type="entry name" value="GNTR FAMILY REGULATORY PROTEIN"/>
    <property type="match status" value="1"/>
</dbReference>
<comment type="caution">
    <text evidence="6">The sequence shown here is derived from an EMBL/GenBank/DDBJ whole genome shotgun (WGS) entry which is preliminary data.</text>
</comment>
<dbReference type="Pfam" id="PF07729">
    <property type="entry name" value="FCD"/>
    <property type="match status" value="1"/>
</dbReference>
<name>A0A4Q9QYQ3_9GAMM</name>
<dbReference type="Proteomes" id="UP000292639">
    <property type="component" value="Unassembled WGS sequence"/>
</dbReference>
<keyword evidence="7" id="KW-1185">Reference proteome</keyword>
<dbReference type="SUPFAM" id="SSF46785">
    <property type="entry name" value="Winged helix' DNA-binding domain"/>
    <property type="match status" value="1"/>
</dbReference>
<dbReference type="InterPro" id="IPR036388">
    <property type="entry name" value="WH-like_DNA-bd_sf"/>
</dbReference>
<dbReference type="PROSITE" id="PS50949">
    <property type="entry name" value="HTH_GNTR"/>
    <property type="match status" value="1"/>
</dbReference>
<dbReference type="SMART" id="SM00345">
    <property type="entry name" value="HTH_GNTR"/>
    <property type="match status" value="1"/>
</dbReference>
<dbReference type="SMART" id="SM00895">
    <property type="entry name" value="FCD"/>
    <property type="match status" value="1"/>
</dbReference>
<evidence type="ECO:0000256" key="1">
    <source>
        <dbReference type="ARBA" id="ARBA00023015"/>
    </source>
</evidence>
<dbReference type="SUPFAM" id="SSF48008">
    <property type="entry name" value="GntR ligand-binding domain-like"/>
    <property type="match status" value="1"/>
</dbReference>
<reference evidence="6 7" key="1">
    <citation type="submission" date="2018-06" db="EMBL/GenBank/DDBJ databases">
        <title>Three novel Pseudomonas species isolated from symptomatic oak.</title>
        <authorList>
            <person name="Bueno-Gonzalez V."/>
            <person name="Brady C."/>
        </authorList>
    </citation>
    <scope>NUCLEOTIDE SEQUENCE [LARGE SCALE GENOMIC DNA]</scope>
    <source>
        <strain evidence="6 7">P17C</strain>
    </source>
</reference>
<dbReference type="Gene3D" id="1.20.120.530">
    <property type="entry name" value="GntR ligand-binding domain-like"/>
    <property type="match status" value="1"/>
</dbReference>
<proteinExistence type="predicted"/>
<dbReference type="InterPro" id="IPR000524">
    <property type="entry name" value="Tscrpt_reg_HTH_GntR"/>
</dbReference>
<keyword evidence="3" id="KW-0804">Transcription</keyword>
<evidence type="ECO:0000313" key="7">
    <source>
        <dbReference type="Proteomes" id="UP000292639"/>
    </source>
</evidence>
<dbReference type="PANTHER" id="PTHR43537">
    <property type="entry name" value="TRANSCRIPTIONAL REGULATOR, GNTR FAMILY"/>
    <property type="match status" value="1"/>
</dbReference>
<accession>A0A4Q9QYQ3</accession>
<dbReference type="EMBL" id="QJUP01000029">
    <property type="protein sequence ID" value="TBU90653.1"/>
    <property type="molecule type" value="Genomic_DNA"/>
</dbReference>
<dbReference type="InterPro" id="IPR011711">
    <property type="entry name" value="GntR_C"/>
</dbReference>
<evidence type="ECO:0000256" key="3">
    <source>
        <dbReference type="ARBA" id="ARBA00023163"/>
    </source>
</evidence>
<dbReference type="Gene3D" id="1.10.10.10">
    <property type="entry name" value="Winged helix-like DNA-binding domain superfamily/Winged helix DNA-binding domain"/>
    <property type="match status" value="1"/>
</dbReference>
<dbReference type="GO" id="GO:0003677">
    <property type="term" value="F:DNA binding"/>
    <property type="evidence" value="ECO:0007669"/>
    <property type="project" value="UniProtKB-KW"/>
</dbReference>
<keyword evidence="1" id="KW-0805">Transcription regulation</keyword>
<dbReference type="InterPro" id="IPR036390">
    <property type="entry name" value="WH_DNA-bd_sf"/>
</dbReference>
<evidence type="ECO:0000256" key="2">
    <source>
        <dbReference type="ARBA" id="ARBA00023125"/>
    </source>
</evidence>